<accession>A0A834Z5N2</accession>
<comment type="similarity">
    <text evidence="2">Belongs to the ACC deaminase/D-cysteine desulfhydrase family.</text>
</comment>
<organism evidence="4 5">
    <name type="scientific">Tetracentron sinense</name>
    <name type="common">Spur-leaf</name>
    <dbReference type="NCBI Taxonomy" id="13715"/>
    <lineage>
        <taxon>Eukaryota</taxon>
        <taxon>Viridiplantae</taxon>
        <taxon>Streptophyta</taxon>
        <taxon>Embryophyta</taxon>
        <taxon>Tracheophyta</taxon>
        <taxon>Spermatophyta</taxon>
        <taxon>Magnoliopsida</taxon>
        <taxon>Trochodendrales</taxon>
        <taxon>Trochodendraceae</taxon>
        <taxon>Tetracentron</taxon>
    </lineage>
</organism>
<dbReference type="PANTHER" id="PTHR43780:SF7">
    <property type="entry name" value="D-CYSTEINE DESULFHYDRASE 2, MITOCHONDRIAL"/>
    <property type="match status" value="1"/>
</dbReference>
<proteinExistence type="inferred from homology"/>
<evidence type="ECO:0000313" key="5">
    <source>
        <dbReference type="Proteomes" id="UP000655225"/>
    </source>
</evidence>
<keyword evidence="5" id="KW-1185">Reference proteome</keyword>
<dbReference type="EMBL" id="JABCRI010000010">
    <property type="protein sequence ID" value="KAF8399825.1"/>
    <property type="molecule type" value="Genomic_DNA"/>
</dbReference>
<evidence type="ECO:0000256" key="3">
    <source>
        <dbReference type="ARBA" id="ARBA00022898"/>
    </source>
</evidence>
<name>A0A834Z5N2_TETSI</name>
<dbReference type="OrthoDB" id="10266364at2759"/>
<dbReference type="Gene3D" id="3.40.50.1100">
    <property type="match status" value="2"/>
</dbReference>
<sequence>MKLQQFCKNPALAAMKNDLHLRASPNNFQVWRFGEERESLWRKVIVAKNGITSSWLPKQVRGPRGVGLWKGITAVAPCLAPFCRSGMSFPPLLSEFLIGLAIGAIGGGCGSNPDFLARGYSMLTNVFYHHQDISRLKLCGKTFMLELLDRRWALLSPDTKIHQVTLSDMKTQHGGGPLFSFSNNIRPCLGEDMMEKNKQDTSFYVLRDDLLHPLVNGNKARKLDGLLPLLEDHSITDVVWVTHHLMGLADEVTCGGCQSAHATAVAVSCAERGLRSHLLLRGEQPEIPTGYNLISTLYGNATYVPRSLYAKREEMLTKHADLVAGSGGSVMWFNDILETSFRTQKSGELNFLPVDACRSAENFLRKVVIINEGSGDGVGLLGLIRLAEYLSQPHLFGKERDLNIVVDAGTGTTAIGLAIGAICVGLPWEVTAVMLADTIDGYKKQEKRLISDFKRCCALHLIDHPLNGVDGGIVHWVERSHPRKFGNVLKGEVEACQQIAQQTGILVDPIYTLAAWEHATLLCQKEAEGDAKVVMLHTGGTLGMFGLAQRYKSYFHMLKDAMPISNM</sequence>
<dbReference type="Proteomes" id="UP000655225">
    <property type="component" value="Unassembled WGS sequence"/>
</dbReference>
<evidence type="ECO:0008006" key="6">
    <source>
        <dbReference type="Google" id="ProtNLM"/>
    </source>
</evidence>
<dbReference type="PANTHER" id="PTHR43780">
    <property type="entry name" value="1-AMINOCYCLOPROPANE-1-CARBOXYLATE DEAMINASE-RELATED"/>
    <property type="match status" value="1"/>
</dbReference>
<evidence type="ECO:0000256" key="1">
    <source>
        <dbReference type="ARBA" id="ARBA00001933"/>
    </source>
</evidence>
<comment type="caution">
    <text evidence="4">The sequence shown here is derived from an EMBL/GenBank/DDBJ whole genome shotgun (WGS) entry which is preliminary data.</text>
</comment>
<evidence type="ECO:0000313" key="4">
    <source>
        <dbReference type="EMBL" id="KAF8399825.1"/>
    </source>
</evidence>
<dbReference type="SUPFAM" id="SSF53686">
    <property type="entry name" value="Tryptophan synthase beta subunit-like PLP-dependent enzymes"/>
    <property type="match status" value="1"/>
</dbReference>
<gene>
    <name evidence="4" type="ORF">HHK36_015697</name>
</gene>
<dbReference type="AlphaFoldDB" id="A0A834Z5N2"/>
<dbReference type="GO" id="GO:0019148">
    <property type="term" value="F:D-cysteine desulfhydrase activity"/>
    <property type="evidence" value="ECO:0007669"/>
    <property type="project" value="TreeGrafter"/>
</dbReference>
<dbReference type="FunFam" id="3.40.50.1100:FF:000081">
    <property type="entry name" value="D-cysteine desulfhydrase 2 mitochondrial"/>
    <property type="match status" value="1"/>
</dbReference>
<dbReference type="InterPro" id="IPR027278">
    <property type="entry name" value="ACCD_DCysDesulf"/>
</dbReference>
<reference evidence="4 5" key="1">
    <citation type="submission" date="2020-04" db="EMBL/GenBank/DDBJ databases">
        <title>Plant Genome Project.</title>
        <authorList>
            <person name="Zhang R.-G."/>
        </authorList>
    </citation>
    <scope>NUCLEOTIDE SEQUENCE [LARGE SCALE GENOMIC DNA]</scope>
    <source>
        <strain evidence="4">YNK0</strain>
        <tissue evidence="4">Leaf</tissue>
    </source>
</reference>
<keyword evidence="3" id="KW-0663">Pyridoxal phosphate</keyword>
<comment type="cofactor">
    <cofactor evidence="1">
        <name>pyridoxal 5'-phosphate</name>
        <dbReference type="ChEBI" id="CHEBI:597326"/>
    </cofactor>
</comment>
<dbReference type="OMA" id="HEDCHEL"/>
<protein>
    <recommendedName>
        <fullName evidence="6">D-cysteine desulfhydrase 2, mitochondrial</fullName>
    </recommendedName>
</protein>
<evidence type="ECO:0000256" key="2">
    <source>
        <dbReference type="ARBA" id="ARBA00008639"/>
    </source>
</evidence>
<dbReference type="InterPro" id="IPR036052">
    <property type="entry name" value="TrpB-like_PALP_sf"/>
</dbReference>